<protein>
    <submittedName>
        <fullName evidence="2">Uncharacterized protein</fullName>
    </submittedName>
</protein>
<evidence type="ECO:0000256" key="1">
    <source>
        <dbReference type="SAM" id="MobiDB-lite"/>
    </source>
</evidence>
<comment type="caution">
    <text evidence="2">The sequence shown here is derived from an EMBL/GenBank/DDBJ whole genome shotgun (WGS) entry which is preliminary data.</text>
</comment>
<dbReference type="Proteomes" id="UP001177023">
    <property type="component" value="Unassembled WGS sequence"/>
</dbReference>
<proteinExistence type="predicted"/>
<sequence>MRSSAYGASIRRTKTRKNRSEEKQQEQKDHRKFVIHEEERGGEGFYRFYQVDGELQKRSPEREHTVVLRGDSELTFTNE</sequence>
<accession>A0AA36CV18</accession>
<keyword evidence="3" id="KW-1185">Reference proteome</keyword>
<organism evidence="2 3">
    <name type="scientific">Mesorhabditis spiculigera</name>
    <dbReference type="NCBI Taxonomy" id="96644"/>
    <lineage>
        <taxon>Eukaryota</taxon>
        <taxon>Metazoa</taxon>
        <taxon>Ecdysozoa</taxon>
        <taxon>Nematoda</taxon>
        <taxon>Chromadorea</taxon>
        <taxon>Rhabditida</taxon>
        <taxon>Rhabditina</taxon>
        <taxon>Rhabditomorpha</taxon>
        <taxon>Rhabditoidea</taxon>
        <taxon>Rhabditidae</taxon>
        <taxon>Mesorhabditinae</taxon>
        <taxon>Mesorhabditis</taxon>
    </lineage>
</organism>
<evidence type="ECO:0000313" key="3">
    <source>
        <dbReference type="Proteomes" id="UP001177023"/>
    </source>
</evidence>
<gene>
    <name evidence="2" type="ORF">MSPICULIGERA_LOCUS13720</name>
</gene>
<feature type="region of interest" description="Disordered" evidence="1">
    <location>
        <begin position="1"/>
        <end position="32"/>
    </location>
</feature>
<evidence type="ECO:0000313" key="2">
    <source>
        <dbReference type="EMBL" id="CAJ0575409.1"/>
    </source>
</evidence>
<feature type="non-terminal residue" evidence="2">
    <location>
        <position position="1"/>
    </location>
</feature>
<feature type="compositionally biased region" description="Basic and acidic residues" evidence="1">
    <location>
        <begin position="18"/>
        <end position="32"/>
    </location>
</feature>
<feature type="compositionally biased region" description="Basic and acidic residues" evidence="1">
    <location>
        <begin position="57"/>
        <end position="72"/>
    </location>
</feature>
<feature type="region of interest" description="Disordered" evidence="1">
    <location>
        <begin position="57"/>
        <end position="79"/>
    </location>
</feature>
<dbReference type="AlphaFoldDB" id="A0AA36CV18"/>
<name>A0AA36CV18_9BILA</name>
<dbReference type="EMBL" id="CATQJA010002637">
    <property type="protein sequence ID" value="CAJ0575409.1"/>
    <property type="molecule type" value="Genomic_DNA"/>
</dbReference>
<reference evidence="2" key="1">
    <citation type="submission" date="2023-06" db="EMBL/GenBank/DDBJ databases">
        <authorList>
            <person name="Delattre M."/>
        </authorList>
    </citation>
    <scope>NUCLEOTIDE SEQUENCE</scope>
    <source>
        <strain evidence="2">AF72</strain>
    </source>
</reference>